<feature type="chain" id="PRO_5001718175" evidence="5">
    <location>
        <begin position="26"/>
        <end position="498"/>
    </location>
</feature>
<dbReference type="OrthoDB" id="9815002at2"/>
<dbReference type="SMART" id="SM00062">
    <property type="entry name" value="PBPb"/>
    <property type="match status" value="1"/>
</dbReference>
<dbReference type="GO" id="GO:0009279">
    <property type="term" value="C:cell outer membrane"/>
    <property type="evidence" value="ECO:0007669"/>
    <property type="project" value="UniProtKB-SubCell"/>
</dbReference>
<name>A0A077FB91_9PSED</name>
<dbReference type="PANTHER" id="PTHR35936">
    <property type="entry name" value="MEMBRANE-BOUND LYTIC MUREIN TRANSGLYCOSYLASE F"/>
    <property type="match status" value="1"/>
</dbReference>
<keyword evidence="4" id="KW-0472">Membrane</keyword>
<dbReference type="InterPro" id="IPR008258">
    <property type="entry name" value="Transglycosylase_SLT_dom_1"/>
</dbReference>
<proteinExistence type="inferred from homology"/>
<evidence type="ECO:0000256" key="4">
    <source>
        <dbReference type="ARBA" id="ARBA00023237"/>
    </source>
</evidence>
<evidence type="ECO:0000256" key="5">
    <source>
        <dbReference type="SAM" id="SignalP"/>
    </source>
</evidence>
<gene>
    <name evidence="7" type="ORF">PSAKL28_18200</name>
</gene>
<reference evidence="7 8" key="1">
    <citation type="submission" date="2014-07" db="EMBL/GenBank/DDBJ databases">
        <authorList>
            <person name="Lee K."/>
            <person name="Lim J.Y."/>
            <person name="Hwang I."/>
        </authorList>
    </citation>
    <scope>NUCLEOTIDE SEQUENCE [LARGE SCALE GENOMIC DNA]</scope>
    <source>
        <strain evidence="7 8">KL28</strain>
    </source>
</reference>
<dbReference type="Gene3D" id="1.10.530.10">
    <property type="match status" value="1"/>
</dbReference>
<dbReference type="SUPFAM" id="SSF53850">
    <property type="entry name" value="Periplasmic binding protein-like II"/>
    <property type="match status" value="1"/>
</dbReference>
<dbReference type="CDD" id="cd01009">
    <property type="entry name" value="PBP2_YfhD_N"/>
    <property type="match status" value="1"/>
</dbReference>
<feature type="domain" description="Solute-binding protein family 3/N-terminal" evidence="6">
    <location>
        <begin position="67"/>
        <end position="310"/>
    </location>
</feature>
<dbReference type="SUPFAM" id="SSF53955">
    <property type="entry name" value="Lysozyme-like"/>
    <property type="match status" value="1"/>
</dbReference>
<keyword evidence="3 5" id="KW-0732">Signal</keyword>
<organism evidence="7 8">
    <name type="scientific">Pseudomonas alkylphenolica</name>
    <dbReference type="NCBI Taxonomy" id="237609"/>
    <lineage>
        <taxon>Bacteria</taxon>
        <taxon>Pseudomonadati</taxon>
        <taxon>Pseudomonadota</taxon>
        <taxon>Gammaproteobacteria</taxon>
        <taxon>Pseudomonadales</taxon>
        <taxon>Pseudomonadaceae</taxon>
        <taxon>Pseudomonas</taxon>
    </lineage>
</organism>
<dbReference type="EMBL" id="CP009048">
    <property type="protein sequence ID" value="AIL61044.1"/>
    <property type="molecule type" value="Genomic_DNA"/>
</dbReference>
<dbReference type="Pfam" id="PF00497">
    <property type="entry name" value="SBP_bac_3"/>
    <property type="match status" value="1"/>
</dbReference>
<evidence type="ECO:0000256" key="2">
    <source>
        <dbReference type="ARBA" id="ARBA00010333"/>
    </source>
</evidence>
<dbReference type="Gene3D" id="3.40.190.10">
    <property type="entry name" value="Periplasmic binding protein-like II"/>
    <property type="match status" value="2"/>
</dbReference>
<evidence type="ECO:0000313" key="7">
    <source>
        <dbReference type="EMBL" id="AIL61044.1"/>
    </source>
</evidence>
<dbReference type="InterPro" id="IPR023346">
    <property type="entry name" value="Lysozyme-like_dom_sf"/>
</dbReference>
<evidence type="ECO:0000256" key="3">
    <source>
        <dbReference type="ARBA" id="ARBA00022729"/>
    </source>
</evidence>
<evidence type="ECO:0000313" key="8">
    <source>
        <dbReference type="Proteomes" id="UP000028931"/>
    </source>
</evidence>
<dbReference type="KEGG" id="palk:PSAKL28_18200"/>
<sequence>MNHIIAGFNRCLLTIVLAWTCLATAQTVPDLPSVELTPAEEAEVQSLVLPVPASRTKDFDDMRERRLIRILVPYSRTFFEISRGREQGISYEFGKALQAWLDKTYPDKNKSLKWRVMFIPVTRSELMPKLIEGVGDIAAGGLTVTEGRLKTVDFADPFATGIHEALITAPGSKAFTKLEDLSGEEVTVRKSSSYYEHLLTLNESFKQKGLPPVDIKQADENLQTEDLLEMVNAGLLKATVADRYIAKAWSPLYTDMNIHDEFYLHSNAAFAWAVRKNNPLLKQTLAGFVKTHKVGTAFGNTLRNKYVNNSKRVLNATSEEEMKKFKELVVIFEKHADKYGFDHLMLMAQGFQESQLDQAARSHRGAVGVMQLLPTTAADPTVGIEGIDKSADRNIEAGTKYMRLLADKYLNDPALSPTDKTLMTFAAYNAGPGNLRKFRALAQKPGLNQNIWFENVEYATAQIVGRETVDYVGNIYKYYVAYKLVEEKNKAAVNKAAP</sequence>
<dbReference type="RefSeq" id="WP_038609308.1">
    <property type="nucleotide sequence ID" value="NZ_CP009048.1"/>
</dbReference>
<comment type="subcellular location">
    <subcellularLocation>
        <location evidence="1">Cell outer membrane</location>
        <topology evidence="1">Peripheral membrane protein</topology>
    </subcellularLocation>
</comment>
<comment type="similarity">
    <text evidence="2">Belongs to the bacterial solute-binding protein 3 family.</text>
</comment>
<dbReference type="AlphaFoldDB" id="A0A077FB91"/>
<dbReference type="HOGENOM" id="CLU_027494_1_0_6"/>
<evidence type="ECO:0000259" key="6">
    <source>
        <dbReference type="SMART" id="SM00062"/>
    </source>
</evidence>
<keyword evidence="4" id="KW-0998">Cell outer membrane</keyword>
<accession>A0A077FB91</accession>
<dbReference type="Pfam" id="PF01464">
    <property type="entry name" value="SLT"/>
    <property type="match status" value="1"/>
</dbReference>
<dbReference type="eggNOG" id="COG4623">
    <property type="taxonomic scope" value="Bacteria"/>
</dbReference>
<dbReference type="InterPro" id="IPR001638">
    <property type="entry name" value="Solute-binding_3/MltF_N"/>
</dbReference>
<feature type="signal peptide" evidence="5">
    <location>
        <begin position="1"/>
        <end position="25"/>
    </location>
</feature>
<dbReference type="PANTHER" id="PTHR35936:SF19">
    <property type="entry name" value="AMINO-ACID-BINDING PROTEIN YXEM-RELATED"/>
    <property type="match status" value="1"/>
</dbReference>
<dbReference type="CDD" id="cd13403">
    <property type="entry name" value="MLTF-like"/>
    <property type="match status" value="1"/>
</dbReference>
<dbReference type="Proteomes" id="UP000028931">
    <property type="component" value="Chromosome"/>
</dbReference>
<protein>
    <submittedName>
        <fullName evidence="7">Lytic transglycosylase</fullName>
    </submittedName>
</protein>
<evidence type="ECO:0000256" key="1">
    <source>
        <dbReference type="ARBA" id="ARBA00004339"/>
    </source>
</evidence>